<dbReference type="PANTHER" id="PTHR32319:SF0">
    <property type="entry name" value="BACTERIAL HEMOLYSIN-LIKE PROTEIN"/>
    <property type="match status" value="1"/>
</dbReference>
<dbReference type="STRING" id="41875.K8EFZ2"/>
<dbReference type="RefSeq" id="XP_007513348.1">
    <property type="nucleotide sequence ID" value="XM_007513286.1"/>
</dbReference>
<dbReference type="AlphaFoldDB" id="K8EFZ2"/>
<dbReference type="InterPro" id="IPR047048">
    <property type="entry name" value="TlyA"/>
</dbReference>
<accession>K8EFZ2</accession>
<dbReference type="Gene3D" id="3.40.50.150">
    <property type="entry name" value="Vaccinia Virus protein VP39"/>
    <property type="match status" value="1"/>
</dbReference>
<protein>
    <submittedName>
        <fullName evidence="6">Hemolysin A</fullName>
    </submittedName>
</protein>
<dbReference type="SMART" id="SM00363">
    <property type="entry name" value="S4"/>
    <property type="match status" value="1"/>
</dbReference>
<dbReference type="InterPro" id="IPR036986">
    <property type="entry name" value="S4_RNA-bd_sf"/>
</dbReference>
<evidence type="ECO:0000313" key="6">
    <source>
        <dbReference type="EMBL" id="CCO16906.1"/>
    </source>
</evidence>
<dbReference type="Proteomes" id="UP000198341">
    <property type="component" value="Chromosome 5"/>
</dbReference>
<dbReference type="Pfam" id="PF01479">
    <property type="entry name" value="S4"/>
    <property type="match status" value="1"/>
</dbReference>
<dbReference type="CDD" id="cd00165">
    <property type="entry name" value="S4"/>
    <property type="match status" value="1"/>
</dbReference>
<name>K8EFZ2_9CHLO</name>
<dbReference type="NCBIfam" id="TIGR00478">
    <property type="entry name" value="tly"/>
    <property type="match status" value="1"/>
</dbReference>
<evidence type="ECO:0000256" key="2">
    <source>
        <dbReference type="ARBA" id="ARBA00029460"/>
    </source>
</evidence>
<feature type="region of interest" description="Disordered" evidence="4">
    <location>
        <begin position="54"/>
        <end position="95"/>
    </location>
</feature>
<reference evidence="6 7" key="1">
    <citation type="submission" date="2011-10" db="EMBL/GenBank/DDBJ databases">
        <authorList>
            <person name="Genoscope - CEA"/>
        </authorList>
    </citation>
    <scope>NUCLEOTIDE SEQUENCE [LARGE SCALE GENOMIC DNA]</scope>
    <source>
        <strain evidence="6 7">RCC 1105</strain>
    </source>
</reference>
<dbReference type="InterPro" id="IPR004538">
    <property type="entry name" value="Hemolysin_A/TlyA"/>
</dbReference>
<evidence type="ECO:0000256" key="3">
    <source>
        <dbReference type="PROSITE-ProRule" id="PRU00182"/>
    </source>
</evidence>
<evidence type="ECO:0000256" key="4">
    <source>
        <dbReference type="SAM" id="MobiDB-lite"/>
    </source>
</evidence>
<proteinExistence type="inferred from homology"/>
<dbReference type="InterPro" id="IPR002877">
    <property type="entry name" value="RNA_MeTrfase_FtsJ_dom"/>
</dbReference>
<dbReference type="SUPFAM" id="SSF53335">
    <property type="entry name" value="S-adenosyl-L-methionine-dependent methyltransferases"/>
    <property type="match status" value="1"/>
</dbReference>
<evidence type="ECO:0000313" key="7">
    <source>
        <dbReference type="Proteomes" id="UP000198341"/>
    </source>
</evidence>
<dbReference type="Gene3D" id="3.10.290.10">
    <property type="entry name" value="RNA-binding S4 domain"/>
    <property type="match status" value="1"/>
</dbReference>
<dbReference type="GeneID" id="19015653"/>
<organism evidence="6 7">
    <name type="scientific">Bathycoccus prasinos</name>
    <dbReference type="NCBI Taxonomy" id="41875"/>
    <lineage>
        <taxon>Eukaryota</taxon>
        <taxon>Viridiplantae</taxon>
        <taxon>Chlorophyta</taxon>
        <taxon>Mamiellophyceae</taxon>
        <taxon>Mamiellales</taxon>
        <taxon>Bathycoccaceae</taxon>
        <taxon>Bathycoccus</taxon>
    </lineage>
</organism>
<sequence length="342" mass="38089">MRAAATFTTGRCFSSLMSSSSSKHYSRGGRCHHHTTTRFLMLCLFGARNRKSTNFRSCSSNNNRSGNNRSGTTRARASSSSSEEEEIEKTTTISYAKSGPKQRLDELTLLTNPDLSRNVVQSWIQQGKVLVDGEKITKPGTKLKPNVKIEVLAEEPKFVCRGGLKLEKALQFFEVDVRDKICLDSGLSTGGFTDCLLQQGAKKVYGVDVGYGQVHEKIRTDERVVVMERQNLRYLEALPDLVEVVTLDLSFISVLKVLPSVAKVSKPNGDLIVLIKPQFEARREQIGSKGVVRDTKVHEEVIQNVIEGAKTLGYEYINHTVSPIKGAKEGNTEFLGHFRYQE</sequence>
<keyword evidence="1 3" id="KW-0694">RNA-binding</keyword>
<feature type="domain" description="RNA-binding S4" evidence="5">
    <location>
        <begin position="102"/>
        <end position="167"/>
    </location>
</feature>
<dbReference type="PROSITE" id="PS50889">
    <property type="entry name" value="S4"/>
    <property type="match status" value="1"/>
</dbReference>
<dbReference type="SUPFAM" id="SSF55174">
    <property type="entry name" value="Alpha-L RNA-binding motif"/>
    <property type="match status" value="1"/>
</dbReference>
<dbReference type="eggNOG" id="ENOG502QRA0">
    <property type="taxonomic scope" value="Eukaryota"/>
</dbReference>
<dbReference type="KEGG" id="bpg:Bathy05g01500"/>
<dbReference type="Pfam" id="PF01728">
    <property type="entry name" value="FtsJ"/>
    <property type="match status" value="1"/>
</dbReference>
<evidence type="ECO:0000256" key="1">
    <source>
        <dbReference type="ARBA" id="ARBA00022884"/>
    </source>
</evidence>
<dbReference type="InterPro" id="IPR029063">
    <property type="entry name" value="SAM-dependent_MTases_sf"/>
</dbReference>
<evidence type="ECO:0000259" key="5">
    <source>
        <dbReference type="SMART" id="SM00363"/>
    </source>
</evidence>
<dbReference type="EMBL" id="FO082274">
    <property type="protein sequence ID" value="CCO16906.1"/>
    <property type="molecule type" value="Genomic_DNA"/>
</dbReference>
<comment type="similarity">
    <text evidence="2">Belongs to the TlyA family.</text>
</comment>
<dbReference type="PANTHER" id="PTHR32319">
    <property type="entry name" value="BACTERIAL HEMOLYSIN-LIKE PROTEIN"/>
    <property type="match status" value="1"/>
</dbReference>
<dbReference type="GO" id="GO:0008168">
    <property type="term" value="F:methyltransferase activity"/>
    <property type="evidence" value="ECO:0007669"/>
    <property type="project" value="InterPro"/>
</dbReference>
<dbReference type="InterPro" id="IPR002942">
    <property type="entry name" value="S4_RNA-bd"/>
</dbReference>
<dbReference type="OrthoDB" id="449109at2759"/>
<dbReference type="GO" id="GO:0003723">
    <property type="term" value="F:RNA binding"/>
    <property type="evidence" value="ECO:0007669"/>
    <property type="project" value="UniProtKB-KW"/>
</dbReference>
<feature type="compositionally biased region" description="Low complexity" evidence="4">
    <location>
        <begin position="54"/>
        <end position="81"/>
    </location>
</feature>
<keyword evidence="7" id="KW-1185">Reference proteome</keyword>
<dbReference type="GO" id="GO:0032259">
    <property type="term" value="P:methylation"/>
    <property type="evidence" value="ECO:0007669"/>
    <property type="project" value="InterPro"/>
</dbReference>
<gene>
    <name evidence="6" type="ORF">Bathy05g01500</name>
</gene>